<proteinExistence type="predicted"/>
<evidence type="ECO:0000313" key="1">
    <source>
        <dbReference type="EMBL" id="MBD2752614.1"/>
    </source>
</evidence>
<keyword evidence="2" id="KW-1185">Reference proteome</keyword>
<gene>
    <name evidence="1" type="ORF">IC230_06925</name>
</gene>
<dbReference type="EMBL" id="JACXAA010000002">
    <property type="protein sequence ID" value="MBD2752614.1"/>
    <property type="molecule type" value="Genomic_DNA"/>
</dbReference>
<evidence type="ECO:0000313" key="2">
    <source>
        <dbReference type="Proteomes" id="UP000653797"/>
    </source>
</evidence>
<name>A0A927AZA4_9BACT</name>
<dbReference type="Proteomes" id="UP000653797">
    <property type="component" value="Unassembled WGS sequence"/>
</dbReference>
<dbReference type="RefSeq" id="WP_191038244.1">
    <property type="nucleotide sequence ID" value="NZ_JACXAA010000002.1"/>
</dbReference>
<protein>
    <submittedName>
        <fullName evidence="1">Uncharacterized protein</fullName>
    </submittedName>
</protein>
<organism evidence="1 2">
    <name type="scientific">Spirosoma validum</name>
    <dbReference type="NCBI Taxonomy" id="2771355"/>
    <lineage>
        <taxon>Bacteria</taxon>
        <taxon>Pseudomonadati</taxon>
        <taxon>Bacteroidota</taxon>
        <taxon>Cytophagia</taxon>
        <taxon>Cytophagales</taxon>
        <taxon>Cytophagaceae</taxon>
        <taxon>Spirosoma</taxon>
    </lineage>
</organism>
<comment type="caution">
    <text evidence="1">The sequence shown here is derived from an EMBL/GenBank/DDBJ whole genome shotgun (WGS) entry which is preliminary data.</text>
</comment>
<accession>A0A927AZA4</accession>
<reference evidence="1" key="1">
    <citation type="submission" date="2020-09" db="EMBL/GenBank/DDBJ databases">
        <authorList>
            <person name="Kim M.K."/>
        </authorList>
    </citation>
    <scope>NUCLEOTIDE SEQUENCE</scope>
    <source>
        <strain evidence="1">BT704</strain>
    </source>
</reference>
<dbReference type="AlphaFoldDB" id="A0A927AZA4"/>
<sequence>MPRSKQLPKPIRRHYVGEPVIVIPLTQLEALLQHLIDIAMLDRKTPGQQAAVWQNHEKILKRCQAEIDAAKAFYHIVS</sequence>